<reference evidence="2" key="1">
    <citation type="journal article" date="2014" name="Int. J. Syst. Evol. Microbiol.">
        <title>Complete genome sequence of Corynebacterium casei LMG S-19264T (=DSM 44701T), isolated from a smear-ripened cheese.</title>
        <authorList>
            <consortium name="US DOE Joint Genome Institute (JGI-PGF)"/>
            <person name="Walter F."/>
            <person name="Albersmeier A."/>
            <person name="Kalinowski J."/>
            <person name="Ruckert C."/>
        </authorList>
    </citation>
    <scope>NUCLEOTIDE SEQUENCE</scope>
    <source>
        <strain evidence="2">CGMCC 1.12360</strain>
    </source>
</reference>
<comment type="caution">
    <text evidence="2">The sequence shown here is derived from an EMBL/GenBank/DDBJ whole genome shotgun (WGS) entry which is preliminary data.</text>
</comment>
<dbReference type="Proteomes" id="UP000602050">
    <property type="component" value="Unassembled WGS sequence"/>
</dbReference>
<evidence type="ECO:0000256" key="1">
    <source>
        <dbReference type="SAM" id="SignalP"/>
    </source>
</evidence>
<gene>
    <name evidence="2" type="ORF">GCM10010978_00460</name>
</gene>
<keyword evidence="1" id="KW-0732">Signal</keyword>
<dbReference type="AlphaFoldDB" id="A0A8J2ZPS3"/>
<dbReference type="EMBL" id="BMEV01000001">
    <property type="protein sequence ID" value="GGH67954.1"/>
    <property type="molecule type" value="Genomic_DNA"/>
</dbReference>
<keyword evidence="3" id="KW-1185">Reference proteome</keyword>
<name>A0A8J2ZPS3_9BACI</name>
<evidence type="ECO:0000313" key="2">
    <source>
        <dbReference type="EMBL" id="GGH67954.1"/>
    </source>
</evidence>
<feature type="chain" id="PRO_5035247770" evidence="1">
    <location>
        <begin position="24"/>
        <end position="149"/>
    </location>
</feature>
<reference evidence="2" key="2">
    <citation type="submission" date="2020-09" db="EMBL/GenBank/DDBJ databases">
        <authorList>
            <person name="Sun Q."/>
            <person name="Zhou Y."/>
        </authorList>
    </citation>
    <scope>NUCLEOTIDE SEQUENCE</scope>
    <source>
        <strain evidence="2">CGMCC 1.12360</strain>
    </source>
</reference>
<protein>
    <submittedName>
        <fullName evidence="2">Uncharacterized protein</fullName>
    </submittedName>
</protein>
<feature type="signal peptide" evidence="1">
    <location>
        <begin position="1"/>
        <end position="23"/>
    </location>
</feature>
<sequence length="149" mass="16449">MRSLCLLVAVAMMIFLVPQVTFATEIDTEPEDARTQADEEKLEETFTPDVEIQASGGKKSIFFRGTIVGWFIDGAIKYVTGKAPSEFVTWGLKTIERKIVSYLSTPLYVSAYVYPGGYVEGRTCTVYPCPIAFGADPIVQATNEEGEEE</sequence>
<proteinExistence type="predicted"/>
<organism evidence="2 3">
    <name type="scientific">Compostibacillus humi</name>
    <dbReference type="NCBI Taxonomy" id="1245525"/>
    <lineage>
        <taxon>Bacteria</taxon>
        <taxon>Bacillati</taxon>
        <taxon>Bacillota</taxon>
        <taxon>Bacilli</taxon>
        <taxon>Bacillales</taxon>
        <taxon>Bacillaceae</taxon>
        <taxon>Compostibacillus</taxon>
    </lineage>
</organism>
<evidence type="ECO:0000313" key="3">
    <source>
        <dbReference type="Proteomes" id="UP000602050"/>
    </source>
</evidence>
<accession>A0A8J2ZPS3</accession>